<comment type="caution">
    <text evidence="1">The sequence shown here is derived from an EMBL/GenBank/DDBJ whole genome shotgun (WGS) entry which is preliminary data.</text>
</comment>
<gene>
    <name evidence="1" type="ORF">CLV58_109129</name>
</gene>
<evidence type="ECO:0000313" key="2">
    <source>
        <dbReference type="Proteomes" id="UP000238375"/>
    </source>
</evidence>
<sequence>MIQHPINELNFNLELETTDLLNTSLDKPAASLTFSDFVLGNNLKYRALKIYYRTVEGERVLKNRYGRSGFFPAKQ</sequence>
<protein>
    <submittedName>
        <fullName evidence="1">Uncharacterized protein</fullName>
    </submittedName>
</protein>
<evidence type="ECO:0000313" key="1">
    <source>
        <dbReference type="EMBL" id="PRY38402.1"/>
    </source>
</evidence>
<organism evidence="1 2">
    <name type="scientific">Spirosoma oryzae</name>
    <dbReference type="NCBI Taxonomy" id="1469603"/>
    <lineage>
        <taxon>Bacteria</taxon>
        <taxon>Pseudomonadati</taxon>
        <taxon>Bacteroidota</taxon>
        <taxon>Cytophagia</taxon>
        <taxon>Cytophagales</taxon>
        <taxon>Cytophagaceae</taxon>
        <taxon>Spirosoma</taxon>
    </lineage>
</organism>
<keyword evidence="2" id="KW-1185">Reference proteome</keyword>
<reference evidence="1 2" key="1">
    <citation type="submission" date="2018-03" db="EMBL/GenBank/DDBJ databases">
        <title>Genomic Encyclopedia of Archaeal and Bacterial Type Strains, Phase II (KMG-II): from individual species to whole genera.</title>
        <authorList>
            <person name="Goeker M."/>
        </authorList>
    </citation>
    <scope>NUCLEOTIDE SEQUENCE [LARGE SCALE GENOMIC DNA]</scope>
    <source>
        <strain evidence="1 2">DSM 28354</strain>
    </source>
</reference>
<dbReference type="Proteomes" id="UP000238375">
    <property type="component" value="Unassembled WGS sequence"/>
</dbReference>
<accession>A0A2T0SYA5</accession>
<proteinExistence type="predicted"/>
<dbReference type="EMBL" id="PVTE01000009">
    <property type="protein sequence ID" value="PRY38402.1"/>
    <property type="molecule type" value="Genomic_DNA"/>
</dbReference>
<dbReference type="RefSeq" id="WP_106138133.1">
    <property type="nucleotide sequence ID" value="NZ_PVTE01000009.1"/>
</dbReference>
<name>A0A2T0SYA5_9BACT</name>
<dbReference type="AlphaFoldDB" id="A0A2T0SYA5"/>